<dbReference type="SMART" id="SM00062">
    <property type="entry name" value="PBPb"/>
    <property type="match status" value="1"/>
</dbReference>
<gene>
    <name evidence="5" type="ORF">EZI54_06410</name>
</gene>
<evidence type="ECO:0000256" key="1">
    <source>
        <dbReference type="ARBA" id="ARBA00010333"/>
    </source>
</evidence>
<organism evidence="5 6">
    <name type="scientific">Marinobacter halodurans</name>
    <dbReference type="NCBI Taxonomy" id="2528979"/>
    <lineage>
        <taxon>Bacteria</taxon>
        <taxon>Pseudomonadati</taxon>
        <taxon>Pseudomonadota</taxon>
        <taxon>Gammaproteobacteria</taxon>
        <taxon>Pseudomonadales</taxon>
        <taxon>Marinobacteraceae</taxon>
        <taxon>Marinobacter</taxon>
    </lineage>
</organism>
<keyword evidence="2 3" id="KW-0732">Signal</keyword>
<name>A0ABY1ZPS5_9GAMM</name>
<feature type="chain" id="PRO_5045817314" evidence="3">
    <location>
        <begin position="33"/>
        <end position="253"/>
    </location>
</feature>
<sequence>MGKAMRTHIWLLRLLTSLVGLGLCLLAATSHAECRLRVGWDDWPPYIVYENGQFRGLEYDRLISTADAAGCKIVMLHVPWARALKMLENQSLDLLYGAGYSEERAAFAKYSVPYRQEQFVLMTLDDTPSTTRSVSLEKWIQSAPDDGVRHLGLFRGDFYGKKMERVLENNQSAVKPIQLGSNEQMVEMLARGRLDGFIIEDGVAQMLIKNSDYPLRRLIIQEQVTDPLHYLFSRDVPDAVVERFNAVIRQHTP</sequence>
<evidence type="ECO:0000256" key="2">
    <source>
        <dbReference type="ARBA" id="ARBA00022729"/>
    </source>
</evidence>
<dbReference type="Pfam" id="PF00497">
    <property type="entry name" value="SBP_bac_3"/>
    <property type="match status" value="1"/>
</dbReference>
<keyword evidence="6" id="KW-1185">Reference proteome</keyword>
<evidence type="ECO:0000259" key="4">
    <source>
        <dbReference type="SMART" id="SM00062"/>
    </source>
</evidence>
<evidence type="ECO:0000256" key="3">
    <source>
        <dbReference type="SAM" id="SignalP"/>
    </source>
</evidence>
<dbReference type="PANTHER" id="PTHR35936">
    <property type="entry name" value="MEMBRANE-BOUND LYTIC MUREIN TRANSGLYCOSYLASE F"/>
    <property type="match status" value="1"/>
</dbReference>
<feature type="domain" description="Solute-binding protein family 3/N-terminal" evidence="4">
    <location>
        <begin position="35"/>
        <end position="253"/>
    </location>
</feature>
<reference evidence="5 6" key="1">
    <citation type="submission" date="2019-02" db="EMBL/GenBank/DDBJ databases">
        <title>Marinobacter halodurans sp. nov., a marine bacterium isolated from sea tidal flat.</title>
        <authorList>
            <person name="Yoo Y."/>
            <person name="Lee D.W."/>
            <person name="Kim B.S."/>
            <person name="Kim J.-J."/>
        </authorList>
    </citation>
    <scope>NUCLEOTIDE SEQUENCE [LARGE SCALE GENOMIC DNA]</scope>
    <source>
        <strain evidence="5 6">YJ-S3-2</strain>
    </source>
</reference>
<evidence type="ECO:0000313" key="5">
    <source>
        <dbReference type="EMBL" id="TBW57665.1"/>
    </source>
</evidence>
<dbReference type="SUPFAM" id="SSF53850">
    <property type="entry name" value="Periplasmic binding protein-like II"/>
    <property type="match status" value="1"/>
</dbReference>
<dbReference type="InterPro" id="IPR001638">
    <property type="entry name" value="Solute-binding_3/MltF_N"/>
</dbReference>
<dbReference type="Proteomes" id="UP000313645">
    <property type="component" value="Unassembled WGS sequence"/>
</dbReference>
<comment type="similarity">
    <text evidence="1">Belongs to the bacterial solute-binding protein 3 family.</text>
</comment>
<comment type="caution">
    <text evidence="5">The sequence shown here is derived from an EMBL/GenBank/DDBJ whole genome shotgun (WGS) entry which is preliminary data.</text>
</comment>
<dbReference type="PANTHER" id="PTHR35936:SF25">
    <property type="entry name" value="ABC TRANSPORTER SUBSTRATE-BINDING PROTEIN"/>
    <property type="match status" value="1"/>
</dbReference>
<accession>A0ABY1ZPS5</accession>
<dbReference type="Gene3D" id="3.40.190.10">
    <property type="entry name" value="Periplasmic binding protein-like II"/>
    <property type="match status" value="2"/>
</dbReference>
<protein>
    <submittedName>
        <fullName evidence="5">Transporter substrate-binding domain-containing protein</fullName>
    </submittedName>
</protein>
<feature type="signal peptide" evidence="3">
    <location>
        <begin position="1"/>
        <end position="32"/>
    </location>
</feature>
<evidence type="ECO:0000313" key="6">
    <source>
        <dbReference type="Proteomes" id="UP000313645"/>
    </source>
</evidence>
<dbReference type="EMBL" id="SJDL01000007">
    <property type="protein sequence ID" value="TBW57665.1"/>
    <property type="molecule type" value="Genomic_DNA"/>
</dbReference>
<proteinExistence type="inferred from homology"/>